<reference evidence="7 8" key="1">
    <citation type="submission" date="2017-09" db="EMBL/GenBank/DDBJ databases">
        <title>Depth-based differentiation of microbial function through sediment-hosted aquifers and enrichment of novel symbionts in the deep terrestrial subsurface.</title>
        <authorList>
            <person name="Probst A.J."/>
            <person name="Ladd B."/>
            <person name="Jarett J.K."/>
            <person name="Geller-Mcgrath D.E."/>
            <person name="Sieber C.M."/>
            <person name="Emerson J.B."/>
            <person name="Anantharaman K."/>
            <person name="Thomas B.C."/>
            <person name="Malmstrom R."/>
            <person name="Stieglmeier M."/>
            <person name="Klingl A."/>
            <person name="Woyke T."/>
            <person name="Ryan C.M."/>
            <person name="Banfield J.F."/>
        </authorList>
    </citation>
    <scope>NUCLEOTIDE SEQUENCE [LARGE SCALE GENOMIC DNA]</scope>
    <source>
        <strain evidence="7">CG11_big_fil_rev_8_21_14_0_20_46_11</strain>
    </source>
</reference>
<dbReference type="SUPFAM" id="SSF53383">
    <property type="entry name" value="PLP-dependent transferases"/>
    <property type="match status" value="1"/>
</dbReference>
<evidence type="ECO:0000256" key="2">
    <source>
        <dbReference type="ARBA" id="ARBA00022576"/>
    </source>
</evidence>
<dbReference type="InterPro" id="IPR015421">
    <property type="entry name" value="PyrdxlP-dep_Trfase_major"/>
</dbReference>
<dbReference type="Gene3D" id="3.40.640.10">
    <property type="entry name" value="Type I PLP-dependent aspartate aminotransferase-like (Major domain)"/>
    <property type="match status" value="1"/>
</dbReference>
<dbReference type="PANTHER" id="PTHR42885:SF2">
    <property type="entry name" value="HISTIDINOL-PHOSPHATE AMINOTRANSFERASE"/>
    <property type="match status" value="1"/>
</dbReference>
<organism evidence="7 8">
    <name type="scientific">Candidatus Taylorbacteria bacterium CG11_big_fil_rev_8_21_14_0_20_46_11</name>
    <dbReference type="NCBI Taxonomy" id="1975025"/>
    <lineage>
        <taxon>Bacteria</taxon>
        <taxon>Candidatus Tayloriibacteriota</taxon>
    </lineage>
</organism>
<dbReference type="InterPro" id="IPR004839">
    <property type="entry name" value="Aminotransferase_I/II_large"/>
</dbReference>
<dbReference type="InterPro" id="IPR015422">
    <property type="entry name" value="PyrdxlP-dep_Trfase_small"/>
</dbReference>
<gene>
    <name evidence="7" type="ORF">COV91_02625</name>
</gene>
<dbReference type="PROSITE" id="PS00105">
    <property type="entry name" value="AA_TRANSFER_CLASS_1"/>
    <property type="match status" value="1"/>
</dbReference>
<keyword evidence="2 5" id="KW-0032">Aminotransferase</keyword>
<dbReference type="AlphaFoldDB" id="A0A2H0KBW3"/>
<dbReference type="InterPro" id="IPR004838">
    <property type="entry name" value="NHTrfase_class1_PyrdxlP-BS"/>
</dbReference>
<dbReference type="InterPro" id="IPR015424">
    <property type="entry name" value="PyrdxlP-dep_Trfase"/>
</dbReference>
<accession>A0A2H0KBW3</accession>
<dbReference type="Pfam" id="PF00155">
    <property type="entry name" value="Aminotran_1_2"/>
    <property type="match status" value="1"/>
</dbReference>
<dbReference type="CDD" id="cd00609">
    <property type="entry name" value="AAT_like"/>
    <property type="match status" value="1"/>
</dbReference>
<name>A0A2H0KBW3_9BACT</name>
<dbReference type="Gene3D" id="3.90.1150.10">
    <property type="entry name" value="Aspartate Aminotransferase, domain 1"/>
    <property type="match status" value="1"/>
</dbReference>
<evidence type="ECO:0000256" key="4">
    <source>
        <dbReference type="ARBA" id="ARBA00022898"/>
    </source>
</evidence>
<dbReference type="EMBL" id="PCVG01000031">
    <property type="protein sequence ID" value="PIQ68750.1"/>
    <property type="molecule type" value="Genomic_DNA"/>
</dbReference>
<feature type="domain" description="Aminotransferase class I/classII large" evidence="6">
    <location>
        <begin position="76"/>
        <end position="373"/>
    </location>
</feature>
<evidence type="ECO:0000313" key="8">
    <source>
        <dbReference type="Proteomes" id="UP000229342"/>
    </source>
</evidence>
<evidence type="ECO:0000259" key="6">
    <source>
        <dbReference type="Pfam" id="PF00155"/>
    </source>
</evidence>
<keyword evidence="3 5" id="KW-0808">Transferase</keyword>
<dbReference type="GO" id="GO:0030170">
    <property type="term" value="F:pyridoxal phosphate binding"/>
    <property type="evidence" value="ECO:0007669"/>
    <property type="project" value="InterPro"/>
</dbReference>
<comment type="caution">
    <text evidence="7">The sequence shown here is derived from an EMBL/GenBank/DDBJ whole genome shotgun (WGS) entry which is preliminary data.</text>
</comment>
<evidence type="ECO:0000313" key="7">
    <source>
        <dbReference type="EMBL" id="PIQ68750.1"/>
    </source>
</evidence>
<comment type="cofactor">
    <cofactor evidence="1 5">
        <name>pyridoxal 5'-phosphate</name>
        <dbReference type="ChEBI" id="CHEBI:597326"/>
    </cofactor>
</comment>
<proteinExistence type="inferred from homology"/>
<sequence>MSITLTVAEKKVAGKLAGIKEKSGSHSPSPAMLSGVGVIVRHDFCYLSNPHATDLFLKRWRKDFSREAKLRNLVELYPSQNRALAEKVGEMVNVSSGHIFVGNGATEVIQAVLHNFTEKKMLVPVPTFSPYLEFAPKSVRVIQHQLEKTDLFRLDLHKLLAEIRREKPDTVVIINPNNPEGGLVNANDLHLFLKRLRGVETVIVDESFIHFSGRKIESIAPLVKKYPNLIVIKSLSKDFGIAGLRLGYGVMSEKRVSALLERGYLWNVSGFGEYFLNLLNNKTFLKEYEQARLRAIEERDAFFTELQKIRTIKVYPSKANMFLMELLDGSKASDLSVRLLVRHGIYIRTCYDKVGLNGEFIRIASRTTTENLKLIGALKNILPE</sequence>
<keyword evidence="4" id="KW-0663">Pyridoxal phosphate</keyword>
<evidence type="ECO:0000256" key="1">
    <source>
        <dbReference type="ARBA" id="ARBA00001933"/>
    </source>
</evidence>
<dbReference type="Proteomes" id="UP000229342">
    <property type="component" value="Unassembled WGS sequence"/>
</dbReference>
<comment type="similarity">
    <text evidence="5">Belongs to the class-I pyridoxal-phosphate-dependent aminotransferase family.</text>
</comment>
<evidence type="ECO:0000256" key="3">
    <source>
        <dbReference type="ARBA" id="ARBA00022679"/>
    </source>
</evidence>
<protein>
    <recommendedName>
        <fullName evidence="5">Aminotransferase</fullName>
        <ecNumber evidence="5">2.6.1.-</ecNumber>
    </recommendedName>
</protein>
<dbReference type="PANTHER" id="PTHR42885">
    <property type="entry name" value="HISTIDINOL-PHOSPHATE AMINOTRANSFERASE-RELATED"/>
    <property type="match status" value="1"/>
</dbReference>
<evidence type="ECO:0000256" key="5">
    <source>
        <dbReference type="RuleBase" id="RU000481"/>
    </source>
</evidence>
<dbReference type="EC" id="2.6.1.-" evidence="5"/>
<dbReference type="GO" id="GO:0008483">
    <property type="term" value="F:transaminase activity"/>
    <property type="evidence" value="ECO:0007669"/>
    <property type="project" value="UniProtKB-KW"/>
</dbReference>